<organism evidence="2 3">
    <name type="scientific">Mycena metata</name>
    <dbReference type="NCBI Taxonomy" id="1033252"/>
    <lineage>
        <taxon>Eukaryota</taxon>
        <taxon>Fungi</taxon>
        <taxon>Dikarya</taxon>
        <taxon>Basidiomycota</taxon>
        <taxon>Agaricomycotina</taxon>
        <taxon>Agaricomycetes</taxon>
        <taxon>Agaricomycetidae</taxon>
        <taxon>Agaricales</taxon>
        <taxon>Marasmiineae</taxon>
        <taxon>Mycenaceae</taxon>
        <taxon>Mycena</taxon>
    </lineage>
</organism>
<dbReference type="EMBL" id="JARKIB010000124">
    <property type="protein sequence ID" value="KAJ7735973.1"/>
    <property type="molecule type" value="Genomic_DNA"/>
</dbReference>
<feature type="compositionally biased region" description="Basic and acidic residues" evidence="1">
    <location>
        <begin position="82"/>
        <end position="91"/>
    </location>
</feature>
<gene>
    <name evidence="2" type="ORF">B0H16DRAFT_1466948</name>
</gene>
<evidence type="ECO:0000256" key="1">
    <source>
        <dbReference type="SAM" id="MobiDB-lite"/>
    </source>
</evidence>
<reference evidence="2" key="1">
    <citation type="submission" date="2023-03" db="EMBL/GenBank/DDBJ databases">
        <title>Massive genome expansion in bonnet fungi (Mycena s.s.) driven by repeated elements and novel gene families across ecological guilds.</title>
        <authorList>
            <consortium name="Lawrence Berkeley National Laboratory"/>
            <person name="Harder C.B."/>
            <person name="Miyauchi S."/>
            <person name="Viragh M."/>
            <person name="Kuo A."/>
            <person name="Thoen E."/>
            <person name="Andreopoulos B."/>
            <person name="Lu D."/>
            <person name="Skrede I."/>
            <person name="Drula E."/>
            <person name="Henrissat B."/>
            <person name="Morin E."/>
            <person name="Kohler A."/>
            <person name="Barry K."/>
            <person name="LaButti K."/>
            <person name="Morin E."/>
            <person name="Salamov A."/>
            <person name="Lipzen A."/>
            <person name="Mereny Z."/>
            <person name="Hegedus B."/>
            <person name="Baldrian P."/>
            <person name="Stursova M."/>
            <person name="Weitz H."/>
            <person name="Taylor A."/>
            <person name="Grigoriev I.V."/>
            <person name="Nagy L.G."/>
            <person name="Martin F."/>
            <person name="Kauserud H."/>
        </authorList>
    </citation>
    <scope>NUCLEOTIDE SEQUENCE</scope>
    <source>
        <strain evidence="2">CBHHK182m</strain>
    </source>
</reference>
<feature type="region of interest" description="Disordered" evidence="1">
    <location>
        <begin position="68"/>
        <end position="91"/>
    </location>
</feature>
<proteinExistence type="predicted"/>
<keyword evidence="3" id="KW-1185">Reference proteome</keyword>
<dbReference type="AlphaFoldDB" id="A0AAD7MX19"/>
<evidence type="ECO:0000313" key="3">
    <source>
        <dbReference type="Proteomes" id="UP001215598"/>
    </source>
</evidence>
<comment type="caution">
    <text evidence="2">The sequence shown here is derived from an EMBL/GenBank/DDBJ whole genome shotgun (WGS) entry which is preliminary data.</text>
</comment>
<evidence type="ECO:0000313" key="2">
    <source>
        <dbReference type="EMBL" id="KAJ7735973.1"/>
    </source>
</evidence>
<accession>A0AAD7MX19</accession>
<sequence length="358" mass="40193">MPRVDLAINSIWLQKGKGPCFHSMYVRRTTAKEILNTAQFGKTCSLVAGCRQQPQKSVTGGVVDHWSSAHGPGGMGTSTGTGRHEIDGLRRSDSVVTHRPIEAEELPKLFILFYYILERGGGGGGTPLQIRINLRFIGREKPRGLQIGSALDECRISQSRAKWQLFARLMAELTADSESPYLGGFIRRIWRIRQMPSLRIAPHPSGPLKTFRIAPHLNGVFQNLNDMLNSLKATCQILQGVKPFTIILSLKMLSSLKAPVESFTIIRFTMTGRNEKIEMVWLLTVHVVQGANIYIRAVVAYIPRGCPVYLYTNWTKEMSHACLVYISGMNVHFGMKLNVRQWRRIPPSLCASETIKIY</sequence>
<protein>
    <submittedName>
        <fullName evidence="2">Uncharacterized protein</fullName>
    </submittedName>
</protein>
<name>A0AAD7MX19_9AGAR</name>
<dbReference type="Proteomes" id="UP001215598">
    <property type="component" value="Unassembled WGS sequence"/>
</dbReference>